<dbReference type="Proteomes" id="UP000192756">
    <property type="component" value="Unassembled WGS sequence"/>
</dbReference>
<gene>
    <name evidence="1" type="ORF">SAMN04488524_2776</name>
</gene>
<dbReference type="AlphaFoldDB" id="A0A1W2BZJ1"/>
<sequence length="296" mass="32754">MKTQIMKVGGFAAIAVLLLGTACSKKTGLTNEEGAEKNKVETLSNVQGLTANGDTILNVNYENGQLNSGITGVRGTVAPGADAAYTVPGDSSTYAIAHKVTLGNPDYYSAEAYRSESDALEHQPSLFFPGMERRYEFSVYLKDWEQWNSANPPYGDNIFQLKVTGGDPVPVRLLTKRNAIVARYDASGNGTVISDFRPQINKWIHFRIDVKWTLDNTGYFKIYTRYSNEQSYTLRLQNLNARTFTGTQLANGQKGYIKWGVYREAGKDANGNVITSDNVLTRIAYHDNVRIIALPL</sequence>
<proteinExistence type="predicted"/>
<evidence type="ECO:0000313" key="1">
    <source>
        <dbReference type="EMBL" id="SMC78310.1"/>
    </source>
</evidence>
<evidence type="ECO:0000313" key="2">
    <source>
        <dbReference type="Proteomes" id="UP000192756"/>
    </source>
</evidence>
<dbReference type="Pfam" id="PF14099">
    <property type="entry name" value="Polysacc_lyase"/>
    <property type="match status" value="1"/>
</dbReference>
<dbReference type="PROSITE" id="PS51257">
    <property type="entry name" value="PROKAR_LIPOPROTEIN"/>
    <property type="match status" value="1"/>
</dbReference>
<dbReference type="Gene3D" id="2.60.120.200">
    <property type="match status" value="1"/>
</dbReference>
<keyword evidence="1" id="KW-0456">Lyase</keyword>
<organism evidence="1 2">
    <name type="scientific">Pedobacter africanus</name>
    <dbReference type="NCBI Taxonomy" id="151894"/>
    <lineage>
        <taxon>Bacteria</taxon>
        <taxon>Pseudomonadati</taxon>
        <taxon>Bacteroidota</taxon>
        <taxon>Sphingobacteriia</taxon>
        <taxon>Sphingobacteriales</taxon>
        <taxon>Sphingobacteriaceae</taxon>
        <taxon>Pedobacter</taxon>
    </lineage>
</organism>
<dbReference type="EMBL" id="FWXT01000001">
    <property type="protein sequence ID" value="SMC78310.1"/>
    <property type="molecule type" value="Genomic_DNA"/>
</dbReference>
<accession>A0A1W2BZJ1</accession>
<keyword evidence="2" id="KW-1185">Reference proteome</keyword>
<dbReference type="InterPro" id="IPR025975">
    <property type="entry name" value="Polysacc_lyase"/>
</dbReference>
<dbReference type="GO" id="GO:0016829">
    <property type="term" value="F:lyase activity"/>
    <property type="evidence" value="ECO:0007669"/>
    <property type="project" value="UniProtKB-KW"/>
</dbReference>
<reference evidence="2" key="1">
    <citation type="submission" date="2017-04" db="EMBL/GenBank/DDBJ databases">
        <authorList>
            <person name="Varghese N."/>
            <person name="Submissions S."/>
        </authorList>
    </citation>
    <scope>NUCLEOTIDE SEQUENCE [LARGE SCALE GENOMIC DNA]</scope>
    <source>
        <strain evidence="2">DSM 12126</strain>
    </source>
</reference>
<dbReference type="STRING" id="151894.SAMN04488524_2776"/>
<dbReference type="OrthoDB" id="6394136at2"/>
<dbReference type="RefSeq" id="WP_144008922.1">
    <property type="nucleotide sequence ID" value="NZ_FWXT01000001.1"/>
</dbReference>
<protein>
    <submittedName>
        <fullName evidence="1">Polysaccharide lyase</fullName>
    </submittedName>
</protein>
<name>A0A1W2BZJ1_9SPHI</name>